<dbReference type="Proteomes" id="UP000623467">
    <property type="component" value="Unassembled WGS sequence"/>
</dbReference>
<protein>
    <submittedName>
        <fullName evidence="2">SPX domain-containing protein</fullName>
    </submittedName>
</protein>
<proteinExistence type="predicted"/>
<comment type="caution">
    <text evidence="2">The sequence shown here is derived from an EMBL/GenBank/DDBJ whole genome shotgun (WGS) entry which is preliminary data.</text>
</comment>
<reference evidence="2" key="1">
    <citation type="submission" date="2020-05" db="EMBL/GenBank/DDBJ databases">
        <title>Mycena genomes resolve the evolution of fungal bioluminescence.</title>
        <authorList>
            <person name="Tsai I.J."/>
        </authorList>
    </citation>
    <scope>NUCLEOTIDE SEQUENCE</scope>
    <source>
        <strain evidence="2">160909Yilan</strain>
    </source>
</reference>
<dbReference type="OrthoDB" id="3043088at2759"/>
<dbReference type="AlphaFoldDB" id="A0A8H7DNV1"/>
<organism evidence="2 3">
    <name type="scientific">Mycena sanguinolenta</name>
    <dbReference type="NCBI Taxonomy" id="230812"/>
    <lineage>
        <taxon>Eukaryota</taxon>
        <taxon>Fungi</taxon>
        <taxon>Dikarya</taxon>
        <taxon>Basidiomycota</taxon>
        <taxon>Agaricomycotina</taxon>
        <taxon>Agaricomycetes</taxon>
        <taxon>Agaricomycetidae</taxon>
        <taxon>Agaricales</taxon>
        <taxon>Marasmiineae</taxon>
        <taxon>Mycenaceae</taxon>
        <taxon>Mycena</taxon>
    </lineage>
</organism>
<accession>A0A8H7DNV1</accession>
<dbReference type="EMBL" id="JACAZH010000001">
    <property type="protein sequence ID" value="KAF7378011.1"/>
    <property type="molecule type" value="Genomic_DNA"/>
</dbReference>
<sequence>MSPPAPVYTVFLRRSLRRPALIFVVLLVIFLGQFMREMGFDAHCLQVRRCRYGAREGDDYTHAYALGDAYFDAYGGGVADARGEAGGSRKPKGTRRRIQSRKRTKKKINTHSTLPACSTSIPSLHTPFPSSSPAPNPLGRKKLSRASATLRAAISEYRRRCNRLPPRGFDAWWAYAKVHGVMLPDEYDAIEKDLGPFWGVEPSVLREVQRG</sequence>
<evidence type="ECO:0000256" key="1">
    <source>
        <dbReference type="SAM" id="MobiDB-lite"/>
    </source>
</evidence>
<evidence type="ECO:0000313" key="2">
    <source>
        <dbReference type="EMBL" id="KAF7378011.1"/>
    </source>
</evidence>
<feature type="region of interest" description="Disordered" evidence="1">
    <location>
        <begin position="82"/>
        <end position="110"/>
    </location>
</feature>
<feature type="compositionally biased region" description="Basic residues" evidence="1">
    <location>
        <begin position="89"/>
        <end position="109"/>
    </location>
</feature>
<evidence type="ECO:0000313" key="3">
    <source>
        <dbReference type="Proteomes" id="UP000623467"/>
    </source>
</evidence>
<gene>
    <name evidence="2" type="ORF">MSAN_00225000</name>
</gene>
<keyword evidence="3" id="KW-1185">Reference proteome</keyword>
<name>A0A8H7DNV1_9AGAR</name>